<protein>
    <submittedName>
        <fullName evidence="1">Uncharacterized protein</fullName>
    </submittedName>
</protein>
<dbReference type="EMBL" id="WIVX01000262">
    <property type="protein sequence ID" value="MQU35094.1"/>
    <property type="molecule type" value="Genomic_DNA"/>
</dbReference>
<dbReference type="AlphaFoldDB" id="A0A7X1YDC0"/>
<dbReference type="RefSeq" id="WP_153351802.1">
    <property type="nucleotide sequence ID" value="NZ_JBQQJQ010000180.1"/>
</dbReference>
<accession>A0A7X1YDC0</accession>
<proteinExistence type="predicted"/>
<dbReference type="Proteomes" id="UP000470186">
    <property type="component" value="Unassembled WGS sequence"/>
</dbReference>
<organism evidence="1 2">
    <name type="scientific">Pseudomonas helleri</name>
    <dbReference type="NCBI Taxonomy" id="1608996"/>
    <lineage>
        <taxon>Bacteria</taxon>
        <taxon>Pseudomonadati</taxon>
        <taxon>Pseudomonadota</taxon>
        <taxon>Gammaproteobacteria</taxon>
        <taxon>Pseudomonadales</taxon>
        <taxon>Pseudomonadaceae</taxon>
        <taxon>Pseudomonas</taxon>
    </lineage>
</organism>
<gene>
    <name evidence="1" type="ORF">GHO30_27670</name>
</gene>
<keyword evidence="2" id="KW-1185">Reference proteome</keyword>
<evidence type="ECO:0000313" key="1">
    <source>
        <dbReference type="EMBL" id="MQU35094.1"/>
    </source>
</evidence>
<reference evidence="1 2" key="1">
    <citation type="submission" date="2019-10" db="EMBL/GenBank/DDBJ databases">
        <title>Evaluation of single-gene subtyping targets for Pseudomonas.</title>
        <authorList>
            <person name="Reichler S.J."/>
            <person name="Orsi R.H."/>
            <person name="Wiedmann M."/>
            <person name="Martin N.H."/>
            <person name="Murphy S.I."/>
        </authorList>
    </citation>
    <scope>NUCLEOTIDE SEQUENCE [LARGE SCALE GENOMIC DNA]</scope>
    <source>
        <strain evidence="1 2">FSL R10-2107</strain>
    </source>
</reference>
<comment type="caution">
    <text evidence="1">The sequence shown here is derived from an EMBL/GenBank/DDBJ whole genome shotgun (WGS) entry which is preliminary data.</text>
</comment>
<evidence type="ECO:0000313" key="2">
    <source>
        <dbReference type="Proteomes" id="UP000470186"/>
    </source>
</evidence>
<sequence length="226" mass="25523">MTQHSFSTANATTAAVELYCVTLRWPNDDAGSFSQNVYATDPWEACVITARLMAEAREEDTEGSYPAFEDQADREAWIAERAADSMECSLVADSLKWDLSELFAAELFPDGVRYDLDIEALRTLVTANRELLRVKPTTPKLALKFKMVDSGNCRVYYTDPNKRLLCFQLASRKSFELLYCTDEGEPSHTIEHLNKDVLDFPQSEPGIAADFIEWWEQVRNPASTAS</sequence>
<name>A0A7X1YDC0_9PSED</name>